<organism evidence="2 3">
    <name type="scientific">Liquorilactobacillus aquaticus DSM 21051</name>
    <dbReference type="NCBI Taxonomy" id="1423725"/>
    <lineage>
        <taxon>Bacteria</taxon>
        <taxon>Bacillati</taxon>
        <taxon>Bacillota</taxon>
        <taxon>Bacilli</taxon>
        <taxon>Lactobacillales</taxon>
        <taxon>Lactobacillaceae</taxon>
        <taxon>Liquorilactobacillus</taxon>
    </lineage>
</organism>
<evidence type="ECO:0000259" key="1">
    <source>
        <dbReference type="Pfam" id="PF00561"/>
    </source>
</evidence>
<dbReference type="Gene3D" id="3.40.50.1820">
    <property type="entry name" value="alpha/beta hydrolase"/>
    <property type="match status" value="1"/>
</dbReference>
<dbReference type="GO" id="GO:0016787">
    <property type="term" value="F:hydrolase activity"/>
    <property type="evidence" value="ECO:0007669"/>
    <property type="project" value="UniProtKB-KW"/>
</dbReference>
<dbReference type="InterPro" id="IPR029058">
    <property type="entry name" value="AB_hydrolase_fold"/>
</dbReference>
<accession>A0A0R2D913</accession>
<name>A0A0R2D913_9LACO</name>
<dbReference type="PATRIC" id="fig|1423725.3.peg.223"/>
<dbReference type="SUPFAM" id="SSF53474">
    <property type="entry name" value="alpha/beta-Hydrolases"/>
    <property type="match status" value="1"/>
</dbReference>
<dbReference type="PANTHER" id="PTHR43798">
    <property type="entry name" value="MONOACYLGLYCEROL LIPASE"/>
    <property type="match status" value="1"/>
</dbReference>
<dbReference type="PRINTS" id="PR00111">
    <property type="entry name" value="ABHYDROLASE"/>
</dbReference>
<gene>
    <name evidence="2" type="ORF">FC19_GL000220</name>
</gene>
<dbReference type="OrthoDB" id="9805423at2"/>
<dbReference type="RefSeq" id="WP_057875291.1">
    <property type="nucleotide sequence ID" value="NZ_AYZD01000009.1"/>
</dbReference>
<proteinExistence type="predicted"/>
<evidence type="ECO:0000313" key="2">
    <source>
        <dbReference type="EMBL" id="KRM97110.1"/>
    </source>
</evidence>
<dbReference type="PANTHER" id="PTHR43798:SF6">
    <property type="entry name" value="HYDROLASE, PUTATIVE (AFU_ORTHOLOGUE AFUA_4G13070)-RELATED"/>
    <property type="match status" value="1"/>
</dbReference>
<dbReference type="EMBL" id="AYZD01000009">
    <property type="protein sequence ID" value="KRM97110.1"/>
    <property type="molecule type" value="Genomic_DNA"/>
</dbReference>
<comment type="caution">
    <text evidence="2">The sequence shown here is derived from an EMBL/GenBank/DDBJ whole genome shotgun (WGS) entry which is preliminary data.</text>
</comment>
<dbReference type="Proteomes" id="UP000051015">
    <property type="component" value="Unassembled WGS sequence"/>
</dbReference>
<dbReference type="Pfam" id="PF00561">
    <property type="entry name" value="Abhydrolase_1"/>
    <property type="match status" value="1"/>
</dbReference>
<keyword evidence="2" id="KW-0378">Hydrolase</keyword>
<dbReference type="InterPro" id="IPR050266">
    <property type="entry name" value="AB_hydrolase_sf"/>
</dbReference>
<reference evidence="2 3" key="1">
    <citation type="journal article" date="2015" name="Genome Announc.">
        <title>Expanding the biotechnology potential of lactobacilli through comparative genomics of 213 strains and associated genera.</title>
        <authorList>
            <person name="Sun Z."/>
            <person name="Harris H.M."/>
            <person name="McCann A."/>
            <person name="Guo C."/>
            <person name="Argimon S."/>
            <person name="Zhang W."/>
            <person name="Yang X."/>
            <person name="Jeffery I.B."/>
            <person name="Cooney J.C."/>
            <person name="Kagawa T.F."/>
            <person name="Liu W."/>
            <person name="Song Y."/>
            <person name="Salvetti E."/>
            <person name="Wrobel A."/>
            <person name="Rasinkangas P."/>
            <person name="Parkhill J."/>
            <person name="Rea M.C."/>
            <person name="O'Sullivan O."/>
            <person name="Ritari J."/>
            <person name="Douillard F.P."/>
            <person name="Paul Ross R."/>
            <person name="Yang R."/>
            <person name="Briner A.E."/>
            <person name="Felis G.E."/>
            <person name="de Vos W.M."/>
            <person name="Barrangou R."/>
            <person name="Klaenhammer T.R."/>
            <person name="Caufield P.W."/>
            <person name="Cui Y."/>
            <person name="Zhang H."/>
            <person name="O'Toole P.W."/>
        </authorList>
    </citation>
    <scope>NUCLEOTIDE SEQUENCE [LARGE SCALE GENOMIC DNA]</scope>
    <source>
        <strain evidence="2 3">DSM 21051</strain>
    </source>
</reference>
<protein>
    <submittedName>
        <fullName evidence="2">Alpha beta fold family hydrolase</fullName>
    </submittedName>
</protein>
<sequence>MQKVINGISIHYEIIGQGEPIVFLHGLCLDLNFMKLNYQSNINKNKYQQIYIDIPGMGESPAFSSPQPSGNYLIELITKLLDELKIYHFYLCGHSYGGYLSLGIAYSHPQQVKGLFLTCPVITANSNNRITEKHINIKEDVFKTPANKYAEDFFKMNVLIKNSTWKDYLDRIVVGLEKCDFNFIEKLQGNNYKNYQFQQETKLKNWRSDIPLFLLLGKHDHVVGFKEQAKFATNFQKCNLLVLEKAGHNLPIDQPEILASCTKYFFD</sequence>
<dbReference type="InterPro" id="IPR000073">
    <property type="entry name" value="AB_hydrolase_1"/>
</dbReference>
<keyword evidence="3" id="KW-1185">Reference proteome</keyword>
<evidence type="ECO:0000313" key="3">
    <source>
        <dbReference type="Proteomes" id="UP000051015"/>
    </source>
</evidence>
<dbReference type="STRING" id="1423725.FC19_GL000220"/>
<feature type="domain" description="AB hydrolase-1" evidence="1">
    <location>
        <begin position="20"/>
        <end position="254"/>
    </location>
</feature>
<dbReference type="AlphaFoldDB" id="A0A0R2D913"/>